<dbReference type="SUPFAM" id="SSF82771">
    <property type="entry name" value="GIY-YIG endonuclease"/>
    <property type="match status" value="1"/>
</dbReference>
<reference evidence="3" key="1">
    <citation type="submission" date="2017-09" db="EMBL/GenBank/DDBJ databases">
        <title>Depth-based differentiation of microbial function through sediment-hosted aquifers and enrichment of novel symbionts in the deep terrestrial subsurface.</title>
        <authorList>
            <person name="Probst A.J."/>
            <person name="Ladd B."/>
            <person name="Jarett J.K."/>
            <person name="Geller-Mcgrath D.E."/>
            <person name="Sieber C.M.K."/>
            <person name="Emerson J.B."/>
            <person name="Anantharaman K."/>
            <person name="Thomas B.C."/>
            <person name="Malmstrom R."/>
            <person name="Stieglmeier M."/>
            <person name="Klingl A."/>
            <person name="Woyke T."/>
            <person name="Ryan C.M."/>
            <person name="Banfield J.F."/>
        </authorList>
    </citation>
    <scope>NUCLEOTIDE SEQUENCE [LARGE SCALE GENOMIC DNA]</scope>
</reference>
<dbReference type="Proteomes" id="UP000230097">
    <property type="component" value="Unassembled WGS sequence"/>
</dbReference>
<feature type="domain" description="GIY-YIG" evidence="1">
    <location>
        <begin position="1"/>
        <end position="79"/>
    </location>
</feature>
<evidence type="ECO:0000313" key="3">
    <source>
        <dbReference type="Proteomes" id="UP000230097"/>
    </source>
</evidence>
<evidence type="ECO:0000259" key="1">
    <source>
        <dbReference type="PROSITE" id="PS50164"/>
    </source>
</evidence>
<name>A0A2M8DL68_9BACT</name>
<proteinExistence type="predicted"/>
<sequence>MFYVYLLKKPKFNYIYIGFTNDLRRRIKQHTRNKPGYKLVYYEAYLSEKDARRREQHFKKYGSALGHLKKRLFNTLTEM</sequence>
<organism evidence="2 3">
    <name type="scientific">Candidatus Nealsonbacteria bacterium CG_4_9_14_0_8_um_filter_36_17</name>
    <dbReference type="NCBI Taxonomy" id="1974693"/>
    <lineage>
        <taxon>Bacteria</taxon>
        <taxon>Candidatus Nealsoniibacteriota</taxon>
    </lineage>
</organism>
<protein>
    <submittedName>
        <fullName evidence="2">Excinuclease ABC subunit C</fullName>
    </submittedName>
</protein>
<dbReference type="EMBL" id="PFTC01000039">
    <property type="protein sequence ID" value="PJB98543.1"/>
    <property type="molecule type" value="Genomic_DNA"/>
</dbReference>
<dbReference type="PROSITE" id="PS50164">
    <property type="entry name" value="GIY_YIG"/>
    <property type="match status" value="1"/>
</dbReference>
<dbReference type="AlphaFoldDB" id="A0A2M8DL68"/>
<gene>
    <name evidence="2" type="ORF">CO078_01670</name>
</gene>
<accession>A0A2M8DL68</accession>
<evidence type="ECO:0000313" key="2">
    <source>
        <dbReference type="EMBL" id="PJB98543.1"/>
    </source>
</evidence>
<dbReference type="InterPro" id="IPR000305">
    <property type="entry name" value="GIY-YIG_endonuc"/>
</dbReference>
<comment type="caution">
    <text evidence="2">The sequence shown here is derived from an EMBL/GenBank/DDBJ whole genome shotgun (WGS) entry which is preliminary data.</text>
</comment>
<dbReference type="Pfam" id="PF01541">
    <property type="entry name" value="GIY-YIG"/>
    <property type="match status" value="1"/>
</dbReference>
<dbReference type="InterPro" id="IPR035901">
    <property type="entry name" value="GIY-YIG_endonuc_sf"/>
</dbReference>
<dbReference type="Gene3D" id="3.40.1440.10">
    <property type="entry name" value="GIY-YIG endonuclease"/>
    <property type="match status" value="1"/>
</dbReference>